<dbReference type="InterPro" id="IPR029787">
    <property type="entry name" value="Nucleotide_cyclase"/>
</dbReference>
<dbReference type="PROSITE" id="PS00041">
    <property type="entry name" value="HTH_ARAC_FAMILY_1"/>
    <property type="match status" value="1"/>
</dbReference>
<evidence type="ECO:0000313" key="6">
    <source>
        <dbReference type="EMBL" id="SFR34726.1"/>
    </source>
</evidence>
<organism evidence="6 7">
    <name type="scientific">Robiginitalea myxolifaciens</name>
    <dbReference type="NCBI Taxonomy" id="400055"/>
    <lineage>
        <taxon>Bacteria</taxon>
        <taxon>Pseudomonadati</taxon>
        <taxon>Bacteroidota</taxon>
        <taxon>Flavobacteriia</taxon>
        <taxon>Flavobacteriales</taxon>
        <taxon>Flavobacteriaceae</taxon>
        <taxon>Robiginitalea</taxon>
    </lineage>
</organism>
<dbReference type="InterPro" id="IPR042557">
    <property type="entry name" value="SCO4226"/>
</dbReference>
<dbReference type="PROSITE" id="PS01124">
    <property type="entry name" value="HTH_ARAC_FAMILY_2"/>
    <property type="match status" value="1"/>
</dbReference>
<proteinExistence type="predicted"/>
<dbReference type="SUPFAM" id="SSF46689">
    <property type="entry name" value="Homeodomain-like"/>
    <property type="match status" value="1"/>
</dbReference>
<dbReference type="Proteomes" id="UP000199534">
    <property type="component" value="Unassembled WGS sequence"/>
</dbReference>
<dbReference type="PANTHER" id="PTHR43280:SF2">
    <property type="entry name" value="HTH-TYPE TRANSCRIPTIONAL REGULATOR EXSA"/>
    <property type="match status" value="1"/>
</dbReference>
<keyword evidence="7" id="KW-1185">Reference proteome</keyword>
<dbReference type="InterPro" id="IPR025336">
    <property type="entry name" value="SCO4226-like"/>
</dbReference>
<dbReference type="Gene3D" id="1.10.10.60">
    <property type="entry name" value="Homeodomain-like"/>
    <property type="match status" value="1"/>
</dbReference>
<protein>
    <submittedName>
        <fullName evidence="6">Helix-turn-helix domain-containing protein</fullName>
    </submittedName>
</protein>
<evidence type="ECO:0000259" key="5">
    <source>
        <dbReference type="PROSITE" id="PS50125"/>
    </source>
</evidence>
<dbReference type="InterPro" id="IPR018062">
    <property type="entry name" value="HTH_AraC-typ_CS"/>
</dbReference>
<dbReference type="GO" id="GO:0004016">
    <property type="term" value="F:adenylate cyclase activity"/>
    <property type="evidence" value="ECO:0007669"/>
    <property type="project" value="UniProtKB-ARBA"/>
</dbReference>
<dbReference type="Pfam" id="PF12833">
    <property type="entry name" value="HTH_18"/>
    <property type="match status" value="1"/>
</dbReference>
<dbReference type="GO" id="GO:0003700">
    <property type="term" value="F:DNA-binding transcription factor activity"/>
    <property type="evidence" value="ECO:0007669"/>
    <property type="project" value="InterPro"/>
</dbReference>
<feature type="domain" description="Guanylate cyclase" evidence="5">
    <location>
        <begin position="114"/>
        <end position="223"/>
    </location>
</feature>
<dbReference type="STRING" id="400055.SAMN04490243_0877"/>
<keyword evidence="3" id="KW-0804">Transcription</keyword>
<accession>A0A1I6FXT2</accession>
<evidence type="ECO:0000313" key="7">
    <source>
        <dbReference type="Proteomes" id="UP000199534"/>
    </source>
</evidence>
<dbReference type="GO" id="GO:0043565">
    <property type="term" value="F:sequence-specific DNA binding"/>
    <property type="evidence" value="ECO:0007669"/>
    <property type="project" value="InterPro"/>
</dbReference>
<keyword evidence="2" id="KW-0238">DNA-binding</keyword>
<dbReference type="InterPro" id="IPR009057">
    <property type="entry name" value="Homeodomain-like_sf"/>
</dbReference>
<dbReference type="SMART" id="SM00342">
    <property type="entry name" value="HTH_ARAC"/>
    <property type="match status" value="1"/>
</dbReference>
<dbReference type="Gene3D" id="3.30.70.1230">
    <property type="entry name" value="Nucleotide cyclase"/>
    <property type="match status" value="1"/>
</dbReference>
<keyword evidence="1" id="KW-0805">Transcription regulation</keyword>
<dbReference type="Pfam" id="PF14026">
    <property type="entry name" value="SCO4226-like"/>
    <property type="match status" value="1"/>
</dbReference>
<dbReference type="PROSITE" id="PS50125">
    <property type="entry name" value="GUANYLATE_CYCLASE_2"/>
    <property type="match status" value="1"/>
</dbReference>
<dbReference type="SUPFAM" id="SSF55073">
    <property type="entry name" value="Nucleotide cyclase"/>
    <property type="match status" value="1"/>
</dbReference>
<name>A0A1I6FXT2_9FLAO</name>
<dbReference type="OrthoDB" id="2600165at2"/>
<evidence type="ECO:0000256" key="1">
    <source>
        <dbReference type="ARBA" id="ARBA00023015"/>
    </source>
</evidence>
<dbReference type="PANTHER" id="PTHR43280">
    <property type="entry name" value="ARAC-FAMILY TRANSCRIPTIONAL REGULATOR"/>
    <property type="match status" value="1"/>
</dbReference>
<reference evidence="6 7" key="1">
    <citation type="submission" date="2016-10" db="EMBL/GenBank/DDBJ databases">
        <authorList>
            <person name="de Groot N.N."/>
        </authorList>
    </citation>
    <scope>NUCLEOTIDE SEQUENCE [LARGE SCALE GENOMIC DNA]</scope>
    <source>
        <strain evidence="6 7">DSM 21019</strain>
    </source>
</reference>
<dbReference type="Gene3D" id="3.30.70.3090">
    <property type="entry name" value="ORF SCO4226, nickel-binding ferredoxin-like monomer"/>
    <property type="match status" value="1"/>
</dbReference>
<dbReference type="GO" id="GO:0035556">
    <property type="term" value="P:intracellular signal transduction"/>
    <property type="evidence" value="ECO:0007669"/>
    <property type="project" value="InterPro"/>
</dbReference>
<dbReference type="AlphaFoldDB" id="A0A1I6FXT2"/>
<gene>
    <name evidence="6" type="ORF">SAMN04490243_0877</name>
</gene>
<evidence type="ECO:0000259" key="4">
    <source>
        <dbReference type="PROSITE" id="PS01124"/>
    </source>
</evidence>
<feature type="domain" description="HTH araC/xylS-type" evidence="4">
    <location>
        <begin position="267"/>
        <end position="365"/>
    </location>
</feature>
<dbReference type="EMBL" id="FOYQ01000001">
    <property type="protein sequence ID" value="SFR34726.1"/>
    <property type="molecule type" value="Genomic_DNA"/>
</dbReference>
<dbReference type="InterPro" id="IPR018060">
    <property type="entry name" value="HTH_AraC"/>
</dbReference>
<evidence type="ECO:0000256" key="2">
    <source>
        <dbReference type="ARBA" id="ARBA00023125"/>
    </source>
</evidence>
<evidence type="ECO:0000256" key="3">
    <source>
        <dbReference type="ARBA" id="ARBA00023163"/>
    </source>
</evidence>
<dbReference type="GO" id="GO:0009190">
    <property type="term" value="P:cyclic nucleotide biosynthetic process"/>
    <property type="evidence" value="ECO:0007669"/>
    <property type="project" value="InterPro"/>
</dbReference>
<sequence length="369" mass="41695">MPIYMDRHIVPGIEAKHAAQAHREDLLIQDEYGCRCMTYWVDEERGSAFCLIDAPNEEAVKEMHDRAHGLIPHEIVQVNSNVVEAFLGRVTDPEGYYDADDPDLKIFNDPSFRIILVAKAEDSNLLKQKIGANKAHKLLSLYHEIMREQIKANQGREVELVGERFIASFVSVTQAIACAAAVQKQLHIAGELIEMRIGINAGMPVDKDKSIFGDVIKLADYLCLTAGPNQIVMASIIRELYKDDGQSDLNDSTSFLSHPPVEENSMLLLMTILQDNFANPKFSIKDFEGRASMSKSKLYRKCVSLFDLSPNELLKEFRLQQSLSLLRTDRNITQVSFDSGFGSPSYFTKCFQERFELLPLTYQKSYQAS</sequence>
<dbReference type="InterPro" id="IPR001054">
    <property type="entry name" value="A/G_cyclase"/>
</dbReference>